<sequence length="432" mass="48463">MSTISSHSVITKQYRLYFILLVFCFMLWGTINSMTDSLTPAFAKIFMIKAVDSSLVQVFFYGSYAFLAIPAAIIIRKYSYRAGVLVGLGLYIIGASGYIPAALLQNYHVFLISIFILAGGCAILETACDPFVLYLGSQETSVRRLNLAQAFNPMGGIIGVFFAKYVILSHLNPATLDERFKMTAQELSSIRTTELFWVCVPYVGLIVLSLLVWFLFLRSKFKEKEDEVGMPAKVALKRLFHNKRYMFGLLSQFMYVGAQTAVWTWTIKYIMEARGLIEADAADIFVASMILFILFRWLCTYLMKFFAPVKIMMVFAFLAIIFSLFTVYLPGAISEYFLIAISACMSLMFPTIYGLALRNMGQEVKFGAAGLVMCVVGGAIITPIMGWFVDTGALNFMVTGYRVAEASIRTAFFLPIVCFVIILIYSVSFRKS</sequence>
<dbReference type="Proteomes" id="UP000307430">
    <property type="component" value="Unassembled WGS sequence"/>
</dbReference>
<evidence type="ECO:0000256" key="5">
    <source>
        <dbReference type="ARBA" id="ARBA00023136"/>
    </source>
</evidence>
<comment type="subcellular location">
    <subcellularLocation>
        <location evidence="1">Cell inner membrane</location>
        <topology evidence="1">Multi-pass membrane protein</topology>
    </subcellularLocation>
</comment>
<evidence type="ECO:0000313" key="7">
    <source>
        <dbReference type="EMBL" id="TLV04897.1"/>
    </source>
</evidence>
<feature type="transmembrane region" description="Helical" evidence="6">
    <location>
        <begin position="279"/>
        <end position="299"/>
    </location>
</feature>
<feature type="transmembrane region" description="Helical" evidence="6">
    <location>
        <begin position="311"/>
        <end position="330"/>
    </location>
</feature>
<gene>
    <name evidence="7" type="primary">fucP</name>
    <name evidence="7" type="ORF">FE839_23715</name>
</gene>
<evidence type="ECO:0000256" key="4">
    <source>
        <dbReference type="ARBA" id="ARBA00022989"/>
    </source>
</evidence>
<feature type="transmembrane region" description="Helical" evidence="6">
    <location>
        <begin position="109"/>
        <end position="135"/>
    </location>
</feature>
<evidence type="ECO:0000256" key="2">
    <source>
        <dbReference type="ARBA" id="ARBA00022475"/>
    </source>
</evidence>
<evidence type="ECO:0000313" key="8">
    <source>
        <dbReference type="Proteomes" id="UP000307430"/>
    </source>
</evidence>
<feature type="transmembrane region" description="Helical" evidence="6">
    <location>
        <begin position="195"/>
        <end position="216"/>
    </location>
</feature>
<evidence type="ECO:0000256" key="6">
    <source>
        <dbReference type="SAM" id="Phobius"/>
    </source>
</evidence>
<name>A0A5R9L8D2_9ENTR</name>
<feature type="transmembrane region" description="Helical" evidence="6">
    <location>
        <begin position="245"/>
        <end position="267"/>
    </location>
</feature>
<keyword evidence="4 6" id="KW-1133">Transmembrane helix</keyword>
<dbReference type="InterPro" id="IPR005275">
    <property type="entry name" value="Lfuc_symporter_FucP"/>
</dbReference>
<feature type="transmembrane region" description="Helical" evidence="6">
    <location>
        <begin position="408"/>
        <end position="427"/>
    </location>
</feature>
<dbReference type="InterPro" id="IPR011701">
    <property type="entry name" value="MFS"/>
</dbReference>
<dbReference type="SUPFAM" id="SSF103473">
    <property type="entry name" value="MFS general substrate transporter"/>
    <property type="match status" value="1"/>
</dbReference>
<feature type="transmembrane region" description="Helical" evidence="6">
    <location>
        <begin position="16"/>
        <end position="35"/>
    </location>
</feature>
<keyword evidence="8" id="KW-1185">Reference proteome</keyword>
<dbReference type="InterPro" id="IPR050375">
    <property type="entry name" value="MFS_TsgA-like"/>
</dbReference>
<feature type="transmembrane region" description="Helical" evidence="6">
    <location>
        <begin position="82"/>
        <end position="103"/>
    </location>
</feature>
<dbReference type="GO" id="GO:0015535">
    <property type="term" value="F:fucose:proton symporter activity"/>
    <property type="evidence" value="ECO:0007669"/>
    <property type="project" value="InterPro"/>
</dbReference>
<dbReference type="PANTHER" id="PTHR43702">
    <property type="entry name" value="L-FUCOSE-PROTON SYMPORTER"/>
    <property type="match status" value="1"/>
</dbReference>
<feature type="transmembrane region" description="Helical" evidence="6">
    <location>
        <begin position="336"/>
        <end position="356"/>
    </location>
</feature>
<dbReference type="Pfam" id="PF07690">
    <property type="entry name" value="MFS_1"/>
    <property type="match status" value="1"/>
</dbReference>
<dbReference type="RefSeq" id="WP_138363183.1">
    <property type="nucleotide sequence ID" value="NZ_VCHQ01000041.1"/>
</dbReference>
<dbReference type="GO" id="GO:0005886">
    <property type="term" value="C:plasma membrane"/>
    <property type="evidence" value="ECO:0007669"/>
    <property type="project" value="UniProtKB-SubCell"/>
</dbReference>
<feature type="transmembrane region" description="Helical" evidence="6">
    <location>
        <begin position="368"/>
        <end position="388"/>
    </location>
</feature>
<dbReference type="CDD" id="cd17394">
    <property type="entry name" value="MFS_FucP_like"/>
    <property type="match status" value="1"/>
</dbReference>
<dbReference type="Gene3D" id="1.20.1250.20">
    <property type="entry name" value="MFS general substrate transporter like domains"/>
    <property type="match status" value="2"/>
</dbReference>
<feature type="transmembrane region" description="Helical" evidence="6">
    <location>
        <begin position="147"/>
        <end position="167"/>
    </location>
</feature>
<keyword evidence="2" id="KW-1003">Cell membrane</keyword>
<dbReference type="NCBIfam" id="TIGR00885">
    <property type="entry name" value="fucP"/>
    <property type="match status" value="1"/>
</dbReference>
<dbReference type="InterPro" id="IPR036259">
    <property type="entry name" value="MFS_trans_sf"/>
</dbReference>
<organism evidence="7 8">
    <name type="scientific">Klebsiella indica</name>
    <dbReference type="NCBI Taxonomy" id="2582917"/>
    <lineage>
        <taxon>Bacteria</taxon>
        <taxon>Pseudomonadati</taxon>
        <taxon>Pseudomonadota</taxon>
        <taxon>Gammaproteobacteria</taxon>
        <taxon>Enterobacterales</taxon>
        <taxon>Enterobacteriaceae</taxon>
        <taxon>Klebsiella/Raoultella group</taxon>
        <taxon>Klebsiella</taxon>
    </lineage>
</organism>
<protein>
    <submittedName>
        <fullName evidence="7">L-fucose:H+ symporter permease</fullName>
    </submittedName>
</protein>
<comment type="caution">
    <text evidence="7">The sequence shown here is derived from an EMBL/GenBank/DDBJ whole genome shotgun (WGS) entry which is preliminary data.</text>
</comment>
<dbReference type="EMBL" id="VCHQ01000041">
    <property type="protein sequence ID" value="TLV04897.1"/>
    <property type="molecule type" value="Genomic_DNA"/>
</dbReference>
<evidence type="ECO:0000256" key="1">
    <source>
        <dbReference type="ARBA" id="ARBA00004429"/>
    </source>
</evidence>
<dbReference type="PANTHER" id="PTHR43702:SF11">
    <property type="entry name" value="L-FUCOSE-PROTON SYMPORTER"/>
    <property type="match status" value="1"/>
</dbReference>
<feature type="transmembrane region" description="Helical" evidence="6">
    <location>
        <begin position="55"/>
        <end position="75"/>
    </location>
</feature>
<reference evidence="7 8" key="1">
    <citation type="submission" date="2019-05" db="EMBL/GenBank/DDBJ databases">
        <title>Genome sequence of Klebsiella sp strain TOUT106.</title>
        <authorList>
            <person name="Rahi P."/>
            <person name="Chaudhari D."/>
        </authorList>
    </citation>
    <scope>NUCLEOTIDE SEQUENCE [LARGE SCALE GENOMIC DNA]</scope>
    <source>
        <strain evidence="7 8">TOUT106</strain>
    </source>
</reference>
<keyword evidence="5 6" id="KW-0472">Membrane</keyword>
<evidence type="ECO:0000256" key="3">
    <source>
        <dbReference type="ARBA" id="ARBA00022692"/>
    </source>
</evidence>
<proteinExistence type="predicted"/>
<accession>A0A5R9L8D2</accession>
<dbReference type="AlphaFoldDB" id="A0A5R9L8D2"/>
<keyword evidence="3 6" id="KW-0812">Transmembrane</keyword>